<evidence type="ECO:0000313" key="5">
    <source>
        <dbReference type="Proteomes" id="UP001055171"/>
    </source>
</evidence>
<reference evidence="2 4" key="1">
    <citation type="submission" date="2015-03" db="EMBL/GenBank/DDBJ databases">
        <authorList>
            <person name="Urmite Genomes"/>
        </authorList>
    </citation>
    <scope>NUCLEOTIDE SEQUENCE [LARGE SCALE GENOMIC DNA]</scope>
    <source>
        <strain evidence="2 4">CSUR P1491</strain>
    </source>
</reference>
<geneLocation type="plasmid" evidence="3 5">
    <name>unnamed1</name>
</geneLocation>
<evidence type="ECO:0000256" key="1">
    <source>
        <dbReference type="SAM" id="MobiDB-lite"/>
    </source>
</evidence>
<feature type="region of interest" description="Disordered" evidence="1">
    <location>
        <begin position="161"/>
        <end position="197"/>
    </location>
</feature>
<gene>
    <name evidence="2" type="ORF">BN1232_06366</name>
    <name evidence="3" type="ORF">MJO58_27660</name>
</gene>
<dbReference type="Proteomes" id="UP000199251">
    <property type="component" value="Unassembled WGS sequence"/>
</dbReference>
<dbReference type="EMBL" id="CTEE01000003">
    <property type="protein sequence ID" value="CQD24763.1"/>
    <property type="molecule type" value="Genomic_DNA"/>
</dbReference>
<sequence>MTWDRVRQRTSWYNMRLSVDYVSDRLDATPQSIRQDVAAGGAEGFPAPDLELDRKNYWRPATLYDFIDASRPHFRTRIPRLYPLPSSFRHAPAAFLGAEPFEVGKGTWCNQGVLHFWQPADDRGRVIVAYPDQTWSVDVARDLAALIAGQHTDVSTVVVVTDSESRTPDPEHPDRNDPRSHRGIGVWDSLGQSGDGPESVGREYFSWSDLAYLLRTDVPYWPSGLLDMDAMAAWRPGEVRKIAPRYQTQYQIKNFSAALVDACKDDSVLLRLLGRACRIINYATAQNLQLTPLSVTTMTSETGLLVAGVPDIDPVAPDPLTDEERAELLHLPANPRYAESALFIGSLGDGSWGYWGLWQPILGCVTTIDRNQLGPLAQRWHERLRPLTALRRTDELGFTSIYSTIDQGPDRYSPRQCLHDPLQPDSWIVETPTRIYATTGSQLRHATGRLKSIEIGVTPGQFKDSYPAFVADENSTSWIMPTPHGKAEPYPLGYDGSGARGMAIAVRELCADINTLLSGNDQFAFTDDWEEPCPLRDTFIDLNAPLTLHRNDIDRLLNLVP</sequence>
<keyword evidence="3" id="KW-0614">Plasmid</keyword>
<feature type="compositionally biased region" description="Basic and acidic residues" evidence="1">
    <location>
        <begin position="163"/>
        <end position="180"/>
    </location>
</feature>
<dbReference type="RefSeq" id="WP_084954112.1">
    <property type="nucleotide sequence ID" value="NZ_CP092424.2"/>
</dbReference>
<evidence type="ECO:0000313" key="4">
    <source>
        <dbReference type="Proteomes" id="UP000199251"/>
    </source>
</evidence>
<organism evidence="2 4">
    <name type="scientific">Mycobacterium lentiflavum</name>
    <dbReference type="NCBI Taxonomy" id="141349"/>
    <lineage>
        <taxon>Bacteria</taxon>
        <taxon>Bacillati</taxon>
        <taxon>Actinomycetota</taxon>
        <taxon>Actinomycetes</taxon>
        <taxon>Mycobacteriales</taxon>
        <taxon>Mycobacteriaceae</taxon>
        <taxon>Mycobacterium</taxon>
        <taxon>Mycobacterium simiae complex</taxon>
    </lineage>
</organism>
<dbReference type="STRING" id="141349.BN1232_06366"/>
<evidence type="ECO:0000313" key="3">
    <source>
        <dbReference type="EMBL" id="ULP45524.1"/>
    </source>
</evidence>
<dbReference type="AlphaFoldDB" id="A0A0E4CRN0"/>
<dbReference type="OrthoDB" id="4517419at2"/>
<proteinExistence type="predicted"/>
<accession>A0A0E4CRN0</accession>
<dbReference type="EMBL" id="CP092424">
    <property type="protein sequence ID" value="ULP45524.1"/>
    <property type="molecule type" value="Genomic_DNA"/>
</dbReference>
<keyword evidence="5" id="KW-1185">Reference proteome</keyword>
<evidence type="ECO:0000313" key="2">
    <source>
        <dbReference type="EMBL" id="CQD24763.1"/>
    </source>
</evidence>
<protein>
    <submittedName>
        <fullName evidence="2">Uncharacterized protein</fullName>
    </submittedName>
</protein>
<reference evidence="3" key="2">
    <citation type="submission" date="2022-08" db="EMBL/GenBank/DDBJ databases">
        <title>Complete genome sequence of 14 non-tuberculosis mycobacteria type-strains.</title>
        <authorList>
            <person name="Igarashi Y."/>
            <person name="Osugi A."/>
            <person name="Mitarai S."/>
        </authorList>
    </citation>
    <scope>NUCLEOTIDE SEQUENCE</scope>
    <source>
        <strain evidence="3">ATCC 51985</strain>
        <plasmid evidence="3">unnamed1</plasmid>
    </source>
</reference>
<name>A0A0E4CRN0_MYCLN</name>
<dbReference type="Proteomes" id="UP001055171">
    <property type="component" value="Plasmid unnamed1"/>
</dbReference>